<name>A0A498KLJ1_MALDO</name>
<dbReference type="GO" id="GO:0008194">
    <property type="term" value="F:UDP-glycosyltransferase activity"/>
    <property type="evidence" value="ECO:0007669"/>
    <property type="project" value="InterPro"/>
</dbReference>
<keyword evidence="2" id="KW-0808">Transferase</keyword>
<dbReference type="PANTHER" id="PTHR48046">
    <property type="entry name" value="UDP-GLYCOSYLTRANSFERASE 72E1"/>
    <property type="match status" value="1"/>
</dbReference>
<sequence length="355" mass="38987">MVGREEIKEMVRKIMVDKDGQAIRGRVKGLKLSAAKAWSPHAAILCSPGLGHLIPVLELAKRLLTHRNFTVTIFAIPSPASKTESELLKAAATPKFFDIIELPPPDISGCIGPDVAVATLLAVMMCEVRPAFRSAILGMKYSLLPTVLIVDLFSTESLSIGDELGIPKYVYIASTTWFVALTIYVPVFDKEVEGEYVDQTEPLRILGGLGAQNNRYVTGRVARVPVYPIGPLTKPVQTTGSTSTGLRDEGLFNWLDKRPCESVIFVSLGSGGTVSLEQMIKMAWGLELSKQRFIWVVLPPAKSIYAAFFTSGNRDDDPSTYLPKEFLTRTRDVGLVVPLWTPQVDILSHPSIRVF</sequence>
<evidence type="ECO:0000313" key="3">
    <source>
        <dbReference type="EMBL" id="RXI07294.1"/>
    </source>
</evidence>
<proteinExistence type="predicted"/>
<dbReference type="SUPFAM" id="SSF53756">
    <property type="entry name" value="UDP-Glycosyltransferase/glycogen phosphorylase"/>
    <property type="match status" value="1"/>
</dbReference>
<evidence type="ECO:0000256" key="2">
    <source>
        <dbReference type="ARBA" id="ARBA00022679"/>
    </source>
</evidence>
<evidence type="ECO:0000313" key="4">
    <source>
        <dbReference type="Proteomes" id="UP000290289"/>
    </source>
</evidence>
<dbReference type="STRING" id="3750.A0A498KLJ1"/>
<gene>
    <name evidence="3" type="ORF">DVH24_026430</name>
</gene>
<reference evidence="3 4" key="1">
    <citation type="submission" date="2018-10" db="EMBL/GenBank/DDBJ databases">
        <title>A high-quality apple genome assembly.</title>
        <authorList>
            <person name="Hu J."/>
        </authorList>
    </citation>
    <scope>NUCLEOTIDE SEQUENCE [LARGE SCALE GENOMIC DNA]</scope>
    <source>
        <strain evidence="4">cv. HFTH1</strain>
        <tissue evidence="3">Young leaf</tissue>
    </source>
</reference>
<keyword evidence="1" id="KW-0328">Glycosyltransferase</keyword>
<protein>
    <submittedName>
        <fullName evidence="3">Uncharacterized protein</fullName>
    </submittedName>
</protein>
<comment type="caution">
    <text evidence="3">The sequence shown here is derived from an EMBL/GenBank/DDBJ whole genome shotgun (WGS) entry which is preliminary data.</text>
</comment>
<evidence type="ECO:0000256" key="1">
    <source>
        <dbReference type="ARBA" id="ARBA00022676"/>
    </source>
</evidence>
<dbReference type="InterPro" id="IPR002213">
    <property type="entry name" value="UDP_glucos_trans"/>
</dbReference>
<dbReference type="Proteomes" id="UP000290289">
    <property type="component" value="Chromosome 2"/>
</dbReference>
<accession>A0A498KLJ1</accession>
<organism evidence="3 4">
    <name type="scientific">Malus domestica</name>
    <name type="common">Apple</name>
    <name type="synonym">Pyrus malus</name>
    <dbReference type="NCBI Taxonomy" id="3750"/>
    <lineage>
        <taxon>Eukaryota</taxon>
        <taxon>Viridiplantae</taxon>
        <taxon>Streptophyta</taxon>
        <taxon>Embryophyta</taxon>
        <taxon>Tracheophyta</taxon>
        <taxon>Spermatophyta</taxon>
        <taxon>Magnoliopsida</taxon>
        <taxon>eudicotyledons</taxon>
        <taxon>Gunneridae</taxon>
        <taxon>Pentapetalae</taxon>
        <taxon>rosids</taxon>
        <taxon>fabids</taxon>
        <taxon>Rosales</taxon>
        <taxon>Rosaceae</taxon>
        <taxon>Amygdaloideae</taxon>
        <taxon>Maleae</taxon>
        <taxon>Malus</taxon>
    </lineage>
</organism>
<keyword evidence="4" id="KW-1185">Reference proteome</keyword>
<dbReference type="EMBL" id="RDQH01000328">
    <property type="protein sequence ID" value="RXI07294.1"/>
    <property type="molecule type" value="Genomic_DNA"/>
</dbReference>
<dbReference type="AlphaFoldDB" id="A0A498KLJ1"/>
<dbReference type="PANTHER" id="PTHR48046:SF1">
    <property type="entry name" value="GLYCOSYLTRANSFERASE-RELATED"/>
    <property type="match status" value="1"/>
</dbReference>
<dbReference type="Gene3D" id="3.40.50.2000">
    <property type="entry name" value="Glycogen Phosphorylase B"/>
    <property type="match status" value="2"/>
</dbReference>
<dbReference type="CDD" id="cd03784">
    <property type="entry name" value="GT1_Gtf-like"/>
    <property type="match status" value="1"/>
</dbReference>